<dbReference type="InterPro" id="IPR031662">
    <property type="entry name" value="GTP-binding_2"/>
</dbReference>
<feature type="compositionally biased region" description="Basic residues" evidence="3">
    <location>
        <begin position="385"/>
        <end position="395"/>
    </location>
</feature>
<dbReference type="PANTHER" id="PTHR43127">
    <property type="entry name" value="DEVELOPMENTALLY-REGULATED GTP-BINDING PROTEIN 2"/>
    <property type="match status" value="1"/>
</dbReference>
<feature type="domain" description="OBG-type G" evidence="4">
    <location>
        <begin position="64"/>
        <end position="292"/>
    </location>
</feature>
<protein>
    <recommendedName>
        <fullName evidence="7">OBG-type G domain-containing protein</fullName>
    </recommendedName>
</protein>
<dbReference type="PROSITE" id="PS51710">
    <property type="entry name" value="G_OBG"/>
    <property type="match status" value="1"/>
</dbReference>
<feature type="domain" description="TGS" evidence="5">
    <location>
        <begin position="292"/>
        <end position="367"/>
    </location>
</feature>
<proteinExistence type="predicted"/>
<keyword evidence="1" id="KW-0547">Nucleotide-binding</keyword>
<reference evidence="6" key="1">
    <citation type="submission" date="2021-01" db="EMBL/GenBank/DDBJ databases">
        <authorList>
            <person name="Corre E."/>
            <person name="Pelletier E."/>
            <person name="Niang G."/>
            <person name="Scheremetjew M."/>
            <person name="Finn R."/>
            <person name="Kale V."/>
            <person name="Holt S."/>
            <person name="Cochrane G."/>
            <person name="Meng A."/>
            <person name="Brown T."/>
            <person name="Cohen L."/>
        </authorList>
    </citation>
    <scope>NUCLEOTIDE SEQUENCE</scope>
    <source>
        <strain evidence="6">NIES-381</strain>
    </source>
</reference>
<feature type="compositionally biased region" description="Basic and acidic residues" evidence="3">
    <location>
        <begin position="375"/>
        <end position="384"/>
    </location>
</feature>
<evidence type="ECO:0000259" key="5">
    <source>
        <dbReference type="PROSITE" id="PS51880"/>
    </source>
</evidence>
<evidence type="ECO:0000256" key="1">
    <source>
        <dbReference type="ARBA" id="ARBA00022741"/>
    </source>
</evidence>
<dbReference type="InterPro" id="IPR027417">
    <property type="entry name" value="P-loop_NTPase"/>
</dbReference>
<dbReference type="InterPro" id="IPR045001">
    <property type="entry name" value="DRG"/>
</dbReference>
<feature type="region of interest" description="Disordered" evidence="3">
    <location>
        <begin position="374"/>
        <end position="395"/>
    </location>
</feature>
<dbReference type="InterPro" id="IPR004095">
    <property type="entry name" value="TGS"/>
</dbReference>
<dbReference type="NCBIfam" id="TIGR00231">
    <property type="entry name" value="small_GTP"/>
    <property type="match status" value="1"/>
</dbReference>
<evidence type="ECO:0008006" key="7">
    <source>
        <dbReference type="Google" id="ProtNLM"/>
    </source>
</evidence>
<dbReference type="AlphaFoldDB" id="A0A7S1HXS2"/>
<evidence type="ECO:0000256" key="2">
    <source>
        <dbReference type="ARBA" id="ARBA00023134"/>
    </source>
</evidence>
<dbReference type="Pfam" id="PF16897">
    <property type="entry name" value="MMR_HSR1_Xtn"/>
    <property type="match status" value="1"/>
</dbReference>
<dbReference type="Pfam" id="PF02824">
    <property type="entry name" value="TGS"/>
    <property type="match status" value="1"/>
</dbReference>
<dbReference type="InterPro" id="IPR006073">
    <property type="entry name" value="GTP-bd"/>
</dbReference>
<dbReference type="PROSITE" id="PS51880">
    <property type="entry name" value="TGS"/>
    <property type="match status" value="1"/>
</dbReference>
<dbReference type="InterPro" id="IPR005225">
    <property type="entry name" value="Small_GTP-bd"/>
</dbReference>
<sequence length="395" mass="44155">MGILEKIKDIEDEISRTQKNKATEGHLGLLKGKLARYRSQLLEGDAGGGGGKGAGFEAAKSGDARVSMVGFPSAGKSTLLNKLTKTESATGAYEFTTLTCIPGVIEYKGTEIQLLDLPGIIEGAAEGKGRGKQVIATARTSDLILIVIDAGQAERQRPLLEYELEILGIRLNKPRPNIYLKKKPSSSMNVINYTATVKTTHLNEKLCKDILHGYKIHNAEILIREDATVDDFIDVVEGNRQYLPALYIYNKVDTITIEEVDRLARLPHSLVISCQWDLNLDLVVEQIWEELELVRVYTKKKGNPPEFEKPFIMRKGDTVEDLCKRLHQDFLNKFKYAMIWGTSAKHCPQRVGKDHPLDDEDVLQIMTQTAAQDKNQIDARTARDLKKRAQAAKKK</sequence>
<accession>A0A7S1HXS2</accession>
<evidence type="ECO:0000259" key="4">
    <source>
        <dbReference type="PROSITE" id="PS51710"/>
    </source>
</evidence>
<dbReference type="InterPro" id="IPR031167">
    <property type="entry name" value="G_OBG"/>
</dbReference>
<dbReference type="FunFam" id="3.10.20.30:FF:000003">
    <property type="entry name" value="Developmentally-regulated GTP-binding protein 1"/>
    <property type="match status" value="1"/>
</dbReference>
<dbReference type="GO" id="GO:0003924">
    <property type="term" value="F:GTPase activity"/>
    <property type="evidence" value="ECO:0007669"/>
    <property type="project" value="InterPro"/>
</dbReference>
<dbReference type="SUPFAM" id="SSF81271">
    <property type="entry name" value="TGS-like"/>
    <property type="match status" value="1"/>
</dbReference>
<gene>
    <name evidence="6" type="ORF">EGYM00392_LOCUS5262</name>
</gene>
<dbReference type="SUPFAM" id="SSF52540">
    <property type="entry name" value="P-loop containing nucleoside triphosphate hydrolases"/>
    <property type="match status" value="1"/>
</dbReference>
<dbReference type="InterPro" id="IPR012676">
    <property type="entry name" value="TGS-like"/>
</dbReference>
<dbReference type="Gene3D" id="3.10.20.30">
    <property type="match status" value="1"/>
</dbReference>
<dbReference type="EMBL" id="HBGA01013660">
    <property type="protein sequence ID" value="CAD8994207.1"/>
    <property type="molecule type" value="Transcribed_RNA"/>
</dbReference>
<evidence type="ECO:0000313" key="6">
    <source>
        <dbReference type="EMBL" id="CAD8994207.1"/>
    </source>
</evidence>
<organism evidence="6">
    <name type="scientific">Eutreptiella gymnastica</name>
    <dbReference type="NCBI Taxonomy" id="73025"/>
    <lineage>
        <taxon>Eukaryota</taxon>
        <taxon>Discoba</taxon>
        <taxon>Euglenozoa</taxon>
        <taxon>Euglenida</taxon>
        <taxon>Spirocuta</taxon>
        <taxon>Euglenophyceae</taxon>
        <taxon>Eutreptiales</taxon>
        <taxon>Eutreptiaceae</taxon>
        <taxon>Eutreptiella</taxon>
    </lineage>
</organism>
<dbReference type="InterPro" id="IPR006074">
    <property type="entry name" value="GTP1-OBG_CS"/>
</dbReference>
<evidence type="ECO:0000256" key="3">
    <source>
        <dbReference type="SAM" id="MobiDB-lite"/>
    </source>
</evidence>
<dbReference type="Gene3D" id="6.10.140.1070">
    <property type="match status" value="2"/>
</dbReference>
<dbReference type="FunFam" id="3.40.50.300:FF:001436">
    <property type="entry name" value="Developmentally-regulated GTP-binding protein"/>
    <property type="match status" value="1"/>
</dbReference>
<dbReference type="GO" id="GO:0005525">
    <property type="term" value="F:GTP binding"/>
    <property type="evidence" value="ECO:0007669"/>
    <property type="project" value="UniProtKB-KW"/>
</dbReference>
<dbReference type="PRINTS" id="PR00326">
    <property type="entry name" value="GTP1OBG"/>
</dbReference>
<dbReference type="InterPro" id="IPR012675">
    <property type="entry name" value="Beta-grasp_dom_sf"/>
</dbReference>
<dbReference type="CDD" id="cd01896">
    <property type="entry name" value="DRG"/>
    <property type="match status" value="1"/>
</dbReference>
<dbReference type="PROSITE" id="PS00905">
    <property type="entry name" value="GTP1_OBG"/>
    <property type="match status" value="1"/>
</dbReference>
<keyword evidence="2" id="KW-0342">GTP-binding</keyword>
<dbReference type="Pfam" id="PF01926">
    <property type="entry name" value="MMR_HSR1"/>
    <property type="match status" value="1"/>
</dbReference>
<name>A0A7S1HXS2_9EUGL</name>